<dbReference type="SUPFAM" id="SSF141371">
    <property type="entry name" value="PilZ domain-like"/>
    <property type="match status" value="1"/>
</dbReference>
<dbReference type="Proteomes" id="UP000268192">
    <property type="component" value="Chromosome"/>
</dbReference>
<dbReference type="RefSeq" id="WP_126011112.1">
    <property type="nucleotide sequence ID" value="NZ_CP032509.1"/>
</dbReference>
<gene>
    <name evidence="2" type="ORF">D5400_17205</name>
</gene>
<evidence type="ECO:0000259" key="1">
    <source>
        <dbReference type="Pfam" id="PF07238"/>
    </source>
</evidence>
<dbReference type="InterPro" id="IPR009875">
    <property type="entry name" value="PilZ_domain"/>
</dbReference>
<keyword evidence="3" id="KW-1185">Reference proteome</keyword>
<dbReference type="GO" id="GO:0035438">
    <property type="term" value="F:cyclic-di-GMP binding"/>
    <property type="evidence" value="ECO:0007669"/>
    <property type="project" value="InterPro"/>
</dbReference>
<proteinExistence type="predicted"/>
<dbReference type="KEGG" id="abaw:D5400_17205"/>
<dbReference type="AlphaFoldDB" id="A0A3Q8XQB2"/>
<dbReference type="Pfam" id="PF07238">
    <property type="entry name" value="PilZ"/>
    <property type="match status" value="1"/>
</dbReference>
<dbReference type="OrthoDB" id="8479088at2"/>
<dbReference type="EMBL" id="CP032509">
    <property type="protein sequence ID" value="AZN72784.1"/>
    <property type="molecule type" value="Genomic_DNA"/>
</dbReference>
<organism evidence="2 3">
    <name type="scientific">Georhizobium profundi</name>
    <dbReference type="NCBI Taxonomy" id="2341112"/>
    <lineage>
        <taxon>Bacteria</taxon>
        <taxon>Pseudomonadati</taxon>
        <taxon>Pseudomonadota</taxon>
        <taxon>Alphaproteobacteria</taxon>
        <taxon>Hyphomicrobiales</taxon>
        <taxon>Rhizobiaceae</taxon>
        <taxon>Georhizobium</taxon>
    </lineage>
</organism>
<protein>
    <submittedName>
        <fullName evidence="2">PilZ domain-containing protein</fullName>
    </submittedName>
</protein>
<sequence length="103" mass="11962">MMLPDQRREPRRRCDFDVQIRHGERAHRGRAFDLSRTGISIRISAYASLNKGDEIDIHAPELGWLQGRIVWRSPQRIGVIFKRSTNTTAKVESFFRSRALARA</sequence>
<name>A0A3Q8XQB2_9HYPH</name>
<accession>A0A3Q8XQB2</accession>
<reference evidence="2 3" key="1">
    <citation type="submission" date="2018-09" db="EMBL/GenBank/DDBJ databases">
        <title>Marinorhizobium profundi gen. nov., sp. nov., isolated from a deep-sea sediment sample from the New Britain Trench and proposal of Marinorhizobiaceae fam. nov. in the order Rhizobiales of the class Alphaproteobacteria.</title>
        <authorList>
            <person name="Cao J."/>
        </authorList>
    </citation>
    <scope>NUCLEOTIDE SEQUENCE [LARGE SCALE GENOMIC DNA]</scope>
    <source>
        <strain evidence="2 3">WS11</strain>
    </source>
</reference>
<evidence type="ECO:0000313" key="2">
    <source>
        <dbReference type="EMBL" id="AZN72784.1"/>
    </source>
</evidence>
<feature type="domain" description="PilZ" evidence="1">
    <location>
        <begin position="5"/>
        <end position="88"/>
    </location>
</feature>
<dbReference type="Gene3D" id="2.40.10.220">
    <property type="entry name" value="predicted glycosyltransferase like domains"/>
    <property type="match status" value="1"/>
</dbReference>
<evidence type="ECO:0000313" key="3">
    <source>
        <dbReference type="Proteomes" id="UP000268192"/>
    </source>
</evidence>